<comment type="caution">
    <text evidence="17">The sequence shown here is derived from an EMBL/GenBank/DDBJ whole genome shotgun (WGS) entry which is preliminary data.</text>
</comment>
<dbReference type="SUPFAM" id="SSF55785">
    <property type="entry name" value="PYP-like sensor domain (PAS domain)"/>
    <property type="match status" value="1"/>
</dbReference>
<feature type="domain" description="T-SNARE coiled-coil homology" evidence="16">
    <location>
        <begin position="437"/>
        <end position="499"/>
    </location>
</feature>
<dbReference type="Gene3D" id="1.10.287.950">
    <property type="entry name" value="Methyl-accepting chemotaxis protein"/>
    <property type="match status" value="1"/>
</dbReference>
<evidence type="ECO:0000259" key="16">
    <source>
        <dbReference type="PROSITE" id="PS50192"/>
    </source>
</evidence>
<dbReference type="GO" id="GO:0004888">
    <property type="term" value="F:transmembrane signaling receptor activity"/>
    <property type="evidence" value="ECO:0007669"/>
    <property type="project" value="InterPro"/>
</dbReference>
<keyword evidence="4" id="KW-0145">Chemotaxis</keyword>
<evidence type="ECO:0000259" key="15">
    <source>
        <dbReference type="PROSITE" id="PS50112"/>
    </source>
</evidence>
<dbReference type="SMART" id="SM00091">
    <property type="entry name" value="PAS"/>
    <property type="match status" value="1"/>
</dbReference>
<comment type="subcellular location">
    <subcellularLocation>
        <location evidence="1">Cell inner membrane</location>
        <topology evidence="1">Multi-pass membrane protein</topology>
    </subcellularLocation>
</comment>
<evidence type="ECO:0000256" key="9">
    <source>
        <dbReference type="ARBA" id="ARBA00023224"/>
    </source>
</evidence>
<dbReference type="InterPro" id="IPR000014">
    <property type="entry name" value="PAS"/>
</dbReference>
<evidence type="ECO:0000256" key="4">
    <source>
        <dbReference type="ARBA" id="ARBA00022500"/>
    </source>
</evidence>
<dbReference type="GO" id="GO:0052131">
    <property type="term" value="P:positive aerotaxis"/>
    <property type="evidence" value="ECO:0007669"/>
    <property type="project" value="UniProtKB-ARBA"/>
</dbReference>
<dbReference type="Pfam" id="PF08447">
    <property type="entry name" value="PAS_3"/>
    <property type="match status" value="1"/>
</dbReference>
<evidence type="ECO:0000256" key="12">
    <source>
        <dbReference type="SAM" id="MobiDB-lite"/>
    </source>
</evidence>
<dbReference type="CDD" id="cd00130">
    <property type="entry name" value="PAS"/>
    <property type="match status" value="1"/>
</dbReference>
<evidence type="ECO:0000256" key="13">
    <source>
        <dbReference type="SAM" id="Phobius"/>
    </source>
</evidence>
<dbReference type="InterPro" id="IPR035965">
    <property type="entry name" value="PAS-like_dom_sf"/>
</dbReference>
<feature type="transmembrane region" description="Helical" evidence="13">
    <location>
        <begin position="149"/>
        <end position="168"/>
    </location>
</feature>
<dbReference type="GO" id="GO:0005886">
    <property type="term" value="C:plasma membrane"/>
    <property type="evidence" value="ECO:0007669"/>
    <property type="project" value="UniProtKB-SubCell"/>
</dbReference>
<comment type="similarity">
    <text evidence="10">Belongs to the methyl-accepting chemotaxis (MCP) protein family.</text>
</comment>
<keyword evidence="18" id="KW-1185">Reference proteome</keyword>
<feature type="compositionally biased region" description="Basic and acidic residues" evidence="12">
    <location>
        <begin position="499"/>
        <end position="522"/>
    </location>
</feature>
<gene>
    <name evidence="17" type="ORF">SAMN05216370_2516</name>
</gene>
<dbReference type="SMART" id="SM00283">
    <property type="entry name" value="MA"/>
    <property type="match status" value="1"/>
</dbReference>
<evidence type="ECO:0000256" key="5">
    <source>
        <dbReference type="ARBA" id="ARBA00022519"/>
    </source>
</evidence>
<feature type="region of interest" description="Disordered" evidence="12">
    <location>
        <begin position="487"/>
        <end position="522"/>
    </location>
</feature>
<evidence type="ECO:0000313" key="17">
    <source>
        <dbReference type="EMBL" id="SCW65492.1"/>
    </source>
</evidence>
<keyword evidence="7 13" id="KW-1133">Transmembrane helix</keyword>
<keyword evidence="2" id="KW-1003">Cell membrane</keyword>
<dbReference type="AlphaFoldDB" id="A0AB37Z8K2"/>
<dbReference type="Pfam" id="PF00015">
    <property type="entry name" value="MCPsignal"/>
    <property type="match status" value="1"/>
</dbReference>
<dbReference type="PROSITE" id="PS50112">
    <property type="entry name" value="PAS"/>
    <property type="match status" value="1"/>
</dbReference>
<evidence type="ECO:0000313" key="18">
    <source>
        <dbReference type="Proteomes" id="UP000242418"/>
    </source>
</evidence>
<sequence length="522" mass="56077">MRKNLPLTGRERSFDQSQRLISATDSSGKILYCNDEFEAISGFTRAELIGSPHNIVRHPDMPPSVYEHMWQCLKAGKCWMGIVKNRCKNGDHYWVEAYVTPITESGKLIGYESVRTKPSPERVNRASALYDSINEGKLSSASADHFRSLLGQLFAPIAIGLAGAALISSMGASFWMAIVPLFSAPAAGLMAVRRLQNRVNAALGEVPDAFDSELAAKVFTTDKGVTAKLRMVLISEAARIRTVLTRLGDYAEQTSQGAADAQTLASKTRHALAEQRAEADMAATAMTEMTASINEVAANIQLTAEEAQSASSLVAQGSEVADTTLKVIEALSVTVDQVTCAVESLATETDYINTAASLIQSIADQTNLLALNAAIEAARAGEQGRGFAVVADEVRSLAQKTRESTESIQKIISTLRNSAVNAVEIARKGNEDAEQGVQRVSETQQALEGIKSAMERISAMSQQMAAAAEEQAHVAEDISRQINHIAEAADESLENASKASDRGQELEKTASDLHGLTERFNT</sequence>
<evidence type="ECO:0000259" key="14">
    <source>
        <dbReference type="PROSITE" id="PS50111"/>
    </source>
</evidence>
<evidence type="ECO:0000256" key="11">
    <source>
        <dbReference type="PROSITE-ProRule" id="PRU00284"/>
    </source>
</evidence>
<keyword evidence="9 11" id="KW-0807">Transducer</keyword>
<dbReference type="NCBIfam" id="TIGR00229">
    <property type="entry name" value="sensory_box"/>
    <property type="match status" value="1"/>
</dbReference>
<accession>A0AB37Z8K2</accession>
<name>A0AB37Z8K2_9PSED</name>
<dbReference type="PROSITE" id="PS50192">
    <property type="entry name" value="T_SNARE"/>
    <property type="match status" value="1"/>
</dbReference>
<dbReference type="PANTHER" id="PTHR32089:SF74">
    <property type="entry name" value="METHYL-ACCEPTING CHEMOTAXIS PROTEIN AER"/>
    <property type="match status" value="1"/>
</dbReference>
<feature type="domain" description="PAS" evidence="15">
    <location>
        <begin position="21"/>
        <end position="76"/>
    </location>
</feature>
<dbReference type="InterPro" id="IPR004090">
    <property type="entry name" value="Chemotax_Me-accpt_rcpt"/>
</dbReference>
<evidence type="ECO:0000256" key="7">
    <source>
        <dbReference type="ARBA" id="ARBA00022989"/>
    </source>
</evidence>
<dbReference type="PANTHER" id="PTHR32089">
    <property type="entry name" value="METHYL-ACCEPTING CHEMOTAXIS PROTEIN MCPB"/>
    <property type="match status" value="1"/>
</dbReference>
<dbReference type="InterPro" id="IPR004089">
    <property type="entry name" value="MCPsignal_dom"/>
</dbReference>
<dbReference type="FunFam" id="1.10.287.950:FF:000001">
    <property type="entry name" value="Methyl-accepting chemotaxis sensory transducer"/>
    <property type="match status" value="1"/>
</dbReference>
<dbReference type="InterPro" id="IPR013655">
    <property type="entry name" value="PAS_fold_3"/>
</dbReference>
<dbReference type="InterPro" id="IPR000727">
    <property type="entry name" value="T_SNARE_dom"/>
</dbReference>
<evidence type="ECO:0000256" key="1">
    <source>
        <dbReference type="ARBA" id="ARBA00004429"/>
    </source>
</evidence>
<evidence type="ECO:0000256" key="2">
    <source>
        <dbReference type="ARBA" id="ARBA00022475"/>
    </source>
</evidence>
<keyword evidence="8 13" id="KW-0472">Membrane</keyword>
<dbReference type="PRINTS" id="PR00260">
    <property type="entry name" value="CHEMTRNSDUCR"/>
</dbReference>
<reference evidence="17 18" key="1">
    <citation type="submission" date="2016-10" db="EMBL/GenBank/DDBJ databases">
        <authorList>
            <person name="Varghese N."/>
            <person name="Submissions S."/>
        </authorList>
    </citation>
    <scope>NUCLEOTIDE SEQUENCE [LARGE SCALE GENOMIC DNA]</scope>
    <source>
        <strain evidence="17 18">DSM 17833</strain>
    </source>
</reference>
<dbReference type="PROSITE" id="PS50111">
    <property type="entry name" value="CHEMOTAXIS_TRANSDUC_2"/>
    <property type="match status" value="1"/>
</dbReference>
<protein>
    <submittedName>
        <fullName evidence="17">Methyl-accepting chemotaxis sensory transducer with Pas/Pac sensor</fullName>
    </submittedName>
</protein>
<organism evidence="17 18">
    <name type="scientific">Pseudomonas peli</name>
    <dbReference type="NCBI Taxonomy" id="592361"/>
    <lineage>
        <taxon>Bacteria</taxon>
        <taxon>Pseudomonadati</taxon>
        <taxon>Pseudomonadota</taxon>
        <taxon>Gammaproteobacteria</taxon>
        <taxon>Pseudomonadales</taxon>
        <taxon>Pseudomonadaceae</taxon>
        <taxon>Pseudomonas</taxon>
    </lineage>
</organism>
<dbReference type="Proteomes" id="UP000242418">
    <property type="component" value="Unassembled WGS sequence"/>
</dbReference>
<evidence type="ECO:0000256" key="3">
    <source>
        <dbReference type="ARBA" id="ARBA00022481"/>
    </source>
</evidence>
<dbReference type="FunFam" id="3.30.450.20:FF:000046">
    <property type="entry name" value="Aerotaxis sensor receptor"/>
    <property type="match status" value="1"/>
</dbReference>
<dbReference type="Gene3D" id="3.30.450.20">
    <property type="entry name" value="PAS domain"/>
    <property type="match status" value="1"/>
</dbReference>
<proteinExistence type="inferred from homology"/>
<dbReference type="GO" id="GO:0007165">
    <property type="term" value="P:signal transduction"/>
    <property type="evidence" value="ECO:0007669"/>
    <property type="project" value="UniProtKB-KW"/>
</dbReference>
<dbReference type="CDD" id="cd11386">
    <property type="entry name" value="MCP_signal"/>
    <property type="match status" value="1"/>
</dbReference>
<dbReference type="SUPFAM" id="SSF58104">
    <property type="entry name" value="Methyl-accepting chemotaxis protein (MCP) signaling domain"/>
    <property type="match status" value="1"/>
</dbReference>
<keyword evidence="6 13" id="KW-0812">Transmembrane</keyword>
<evidence type="ECO:0000256" key="8">
    <source>
        <dbReference type="ARBA" id="ARBA00023136"/>
    </source>
</evidence>
<evidence type="ECO:0000256" key="10">
    <source>
        <dbReference type="ARBA" id="ARBA00029447"/>
    </source>
</evidence>
<evidence type="ECO:0000256" key="6">
    <source>
        <dbReference type="ARBA" id="ARBA00022692"/>
    </source>
</evidence>
<feature type="domain" description="Methyl-accepting transducer" evidence="14">
    <location>
        <begin position="250"/>
        <end position="486"/>
    </location>
</feature>
<keyword evidence="3" id="KW-0488">Methylation</keyword>
<dbReference type="RefSeq" id="WP_090252725.1">
    <property type="nucleotide sequence ID" value="NZ_FMTL01000002.1"/>
</dbReference>
<dbReference type="EMBL" id="FMTL01000002">
    <property type="protein sequence ID" value="SCW65492.1"/>
    <property type="molecule type" value="Genomic_DNA"/>
</dbReference>
<keyword evidence="5" id="KW-0997">Cell inner membrane</keyword>